<evidence type="ECO:0000256" key="2">
    <source>
        <dbReference type="ARBA" id="ARBA00010504"/>
    </source>
</evidence>
<dbReference type="Pfam" id="PF00041">
    <property type="entry name" value="fn3"/>
    <property type="match status" value="2"/>
</dbReference>
<keyword evidence="11" id="KW-1015">Disulfide bond</keyword>
<dbReference type="GO" id="GO:0098609">
    <property type="term" value="P:cell-cell adhesion"/>
    <property type="evidence" value="ECO:0007669"/>
    <property type="project" value="TreeGrafter"/>
</dbReference>
<dbReference type="InterPro" id="IPR013783">
    <property type="entry name" value="Ig-like_fold"/>
</dbReference>
<name>A0A653C9Z1_CALMS</name>
<dbReference type="SUPFAM" id="SSF49265">
    <property type="entry name" value="Fibronectin type III"/>
    <property type="match status" value="1"/>
</dbReference>
<dbReference type="SUPFAM" id="SSF48726">
    <property type="entry name" value="Immunoglobulin"/>
    <property type="match status" value="2"/>
</dbReference>
<feature type="compositionally biased region" description="Polar residues" evidence="16">
    <location>
        <begin position="339"/>
        <end position="350"/>
    </location>
</feature>
<dbReference type="SMART" id="SM00408">
    <property type="entry name" value="IGc2"/>
    <property type="match status" value="1"/>
</dbReference>
<comment type="subcellular location">
    <subcellularLocation>
        <location evidence="1">Membrane</location>
        <topology evidence="1">Single-pass membrane protein</topology>
    </subcellularLocation>
</comment>
<dbReference type="EMBL" id="CAACVG010007161">
    <property type="protein sequence ID" value="VEN43930.1"/>
    <property type="molecule type" value="Genomic_DNA"/>
</dbReference>
<evidence type="ECO:0000256" key="10">
    <source>
        <dbReference type="ARBA" id="ARBA00023136"/>
    </source>
</evidence>
<dbReference type="PROSITE" id="PS50835">
    <property type="entry name" value="IG_LIKE"/>
    <property type="match status" value="1"/>
</dbReference>
<reference evidence="19 20" key="1">
    <citation type="submission" date="2019-01" db="EMBL/GenBank/DDBJ databases">
        <authorList>
            <person name="Sayadi A."/>
        </authorList>
    </citation>
    <scope>NUCLEOTIDE SEQUENCE [LARGE SCALE GENOMIC DNA]</scope>
</reference>
<dbReference type="PROSITE" id="PS50853">
    <property type="entry name" value="FN3"/>
    <property type="match status" value="2"/>
</dbReference>
<dbReference type="EC" id="3.1.3.48" evidence="3"/>
<dbReference type="AlphaFoldDB" id="A0A653C9Z1"/>
<feature type="region of interest" description="Disordered" evidence="16">
    <location>
        <begin position="329"/>
        <end position="350"/>
    </location>
</feature>
<evidence type="ECO:0000256" key="16">
    <source>
        <dbReference type="SAM" id="MobiDB-lite"/>
    </source>
</evidence>
<organism evidence="19 20">
    <name type="scientific">Callosobruchus maculatus</name>
    <name type="common">Southern cowpea weevil</name>
    <name type="synonym">Pulse bruchid</name>
    <dbReference type="NCBI Taxonomy" id="64391"/>
    <lineage>
        <taxon>Eukaryota</taxon>
        <taxon>Metazoa</taxon>
        <taxon>Ecdysozoa</taxon>
        <taxon>Arthropoda</taxon>
        <taxon>Hexapoda</taxon>
        <taxon>Insecta</taxon>
        <taxon>Pterygota</taxon>
        <taxon>Neoptera</taxon>
        <taxon>Endopterygota</taxon>
        <taxon>Coleoptera</taxon>
        <taxon>Polyphaga</taxon>
        <taxon>Cucujiformia</taxon>
        <taxon>Chrysomeloidea</taxon>
        <taxon>Chrysomelidae</taxon>
        <taxon>Bruchinae</taxon>
        <taxon>Bruchini</taxon>
        <taxon>Callosobruchus</taxon>
    </lineage>
</organism>
<keyword evidence="6" id="KW-0677">Repeat</keyword>
<dbReference type="InterPro" id="IPR036116">
    <property type="entry name" value="FN3_sf"/>
</dbReference>
<keyword evidence="10" id="KW-0472">Membrane</keyword>
<dbReference type="InterPro" id="IPR003598">
    <property type="entry name" value="Ig_sub2"/>
</dbReference>
<evidence type="ECO:0000256" key="15">
    <source>
        <dbReference type="ARBA" id="ARBA00051722"/>
    </source>
</evidence>
<accession>A0A653C9Z1</accession>
<dbReference type="Pfam" id="PF13927">
    <property type="entry name" value="Ig_3"/>
    <property type="match status" value="1"/>
</dbReference>
<evidence type="ECO:0000259" key="17">
    <source>
        <dbReference type="PROSITE" id="PS50835"/>
    </source>
</evidence>
<dbReference type="InterPro" id="IPR036179">
    <property type="entry name" value="Ig-like_dom_sf"/>
</dbReference>
<evidence type="ECO:0000256" key="6">
    <source>
        <dbReference type="ARBA" id="ARBA00022737"/>
    </source>
</evidence>
<evidence type="ECO:0000313" key="20">
    <source>
        <dbReference type="Proteomes" id="UP000410492"/>
    </source>
</evidence>
<proteinExistence type="inferred from homology"/>
<evidence type="ECO:0000256" key="14">
    <source>
        <dbReference type="ARBA" id="ARBA00023319"/>
    </source>
</evidence>
<dbReference type="InterPro" id="IPR003599">
    <property type="entry name" value="Ig_sub"/>
</dbReference>
<dbReference type="FunFam" id="2.60.40.10:FF:001111">
    <property type="entry name" value="tyrosine-protein phosphatase Lar isoform X1"/>
    <property type="match status" value="1"/>
</dbReference>
<evidence type="ECO:0000256" key="11">
    <source>
        <dbReference type="ARBA" id="ARBA00023157"/>
    </source>
</evidence>
<dbReference type="InterPro" id="IPR007110">
    <property type="entry name" value="Ig-like_dom"/>
</dbReference>
<evidence type="ECO:0000256" key="7">
    <source>
        <dbReference type="ARBA" id="ARBA00022801"/>
    </source>
</evidence>
<dbReference type="FunFam" id="2.60.40.10:FF:001564">
    <property type="entry name" value="tyrosine-protein phosphatase Lar isoform X4"/>
    <property type="match status" value="1"/>
</dbReference>
<evidence type="ECO:0000256" key="3">
    <source>
        <dbReference type="ARBA" id="ARBA00013064"/>
    </source>
</evidence>
<dbReference type="PANTHER" id="PTHR44170:SF57">
    <property type="entry name" value="PROTEIN TYROSINE PHOSPHATASE RECEPTOR TYPE S"/>
    <property type="match status" value="1"/>
</dbReference>
<comment type="catalytic activity">
    <reaction evidence="15">
        <text>O-phospho-L-tyrosyl-[protein] + H2O = L-tyrosyl-[protein] + phosphate</text>
        <dbReference type="Rhea" id="RHEA:10684"/>
        <dbReference type="Rhea" id="RHEA-COMP:10136"/>
        <dbReference type="Rhea" id="RHEA-COMP:20101"/>
        <dbReference type="ChEBI" id="CHEBI:15377"/>
        <dbReference type="ChEBI" id="CHEBI:43474"/>
        <dbReference type="ChEBI" id="CHEBI:46858"/>
        <dbReference type="ChEBI" id="CHEBI:61978"/>
        <dbReference type="EC" id="3.1.3.48"/>
    </reaction>
</comment>
<keyword evidence="14" id="KW-0393">Immunoglobulin domain</keyword>
<feature type="domain" description="Ig-like" evidence="17">
    <location>
        <begin position="63"/>
        <end position="149"/>
    </location>
</feature>
<feature type="domain" description="Fibronectin type-III" evidence="18">
    <location>
        <begin position="154"/>
        <end position="244"/>
    </location>
</feature>
<dbReference type="Proteomes" id="UP000410492">
    <property type="component" value="Unassembled WGS sequence"/>
</dbReference>
<dbReference type="SMART" id="SM00409">
    <property type="entry name" value="IG"/>
    <property type="match status" value="1"/>
</dbReference>
<keyword evidence="5" id="KW-0732">Signal</keyword>
<gene>
    <name evidence="19" type="ORF">CALMAC_LOCUS6914</name>
</gene>
<dbReference type="PANTHER" id="PTHR44170">
    <property type="entry name" value="PROTEIN SIDEKICK"/>
    <property type="match status" value="1"/>
</dbReference>
<keyword evidence="13" id="KW-0325">Glycoprotein</keyword>
<keyword evidence="12" id="KW-0675">Receptor</keyword>
<dbReference type="InterPro" id="IPR003961">
    <property type="entry name" value="FN3_dom"/>
</dbReference>
<keyword evidence="8" id="KW-0904">Protein phosphatase</keyword>
<evidence type="ECO:0000256" key="8">
    <source>
        <dbReference type="ARBA" id="ARBA00022912"/>
    </source>
</evidence>
<evidence type="ECO:0000256" key="13">
    <source>
        <dbReference type="ARBA" id="ARBA00023180"/>
    </source>
</evidence>
<keyword evidence="9" id="KW-1133">Transmembrane helix</keyword>
<dbReference type="GO" id="GO:0004725">
    <property type="term" value="F:protein tyrosine phosphatase activity"/>
    <property type="evidence" value="ECO:0007669"/>
    <property type="project" value="UniProtKB-EC"/>
</dbReference>
<keyword evidence="4" id="KW-0812">Transmembrane</keyword>
<evidence type="ECO:0000256" key="4">
    <source>
        <dbReference type="ARBA" id="ARBA00022692"/>
    </source>
</evidence>
<dbReference type="SMART" id="SM00060">
    <property type="entry name" value="FN3"/>
    <property type="match status" value="2"/>
</dbReference>
<dbReference type="FunFam" id="2.60.40.10:FF:000010">
    <property type="entry name" value="receptor-type tyrosine-protein phosphatase delta isoform X1"/>
    <property type="match status" value="1"/>
</dbReference>
<dbReference type="CDD" id="cd00063">
    <property type="entry name" value="FN3"/>
    <property type="match status" value="2"/>
</dbReference>
<evidence type="ECO:0000256" key="9">
    <source>
        <dbReference type="ARBA" id="ARBA00022989"/>
    </source>
</evidence>
<dbReference type="OrthoDB" id="10253954at2759"/>
<keyword evidence="7" id="KW-0378">Hydrolase</keyword>
<dbReference type="GO" id="GO:0016020">
    <property type="term" value="C:membrane"/>
    <property type="evidence" value="ECO:0007669"/>
    <property type="project" value="UniProtKB-SubCell"/>
</dbReference>
<feature type="domain" description="Fibronectin type-III" evidence="18">
    <location>
        <begin position="249"/>
        <end position="343"/>
    </location>
</feature>
<keyword evidence="20" id="KW-1185">Reference proteome</keyword>
<evidence type="ECO:0000256" key="5">
    <source>
        <dbReference type="ARBA" id="ARBA00022729"/>
    </source>
</evidence>
<evidence type="ECO:0000259" key="18">
    <source>
        <dbReference type="PROSITE" id="PS50853"/>
    </source>
</evidence>
<protein>
    <recommendedName>
        <fullName evidence="3">protein-tyrosine-phosphatase</fullName>
        <ecNumber evidence="3">3.1.3.48</ecNumber>
    </recommendedName>
</protein>
<evidence type="ECO:0000256" key="1">
    <source>
        <dbReference type="ARBA" id="ARBA00004167"/>
    </source>
</evidence>
<sequence length="350" mass="38388">MLPINTTSPRTRYIVRDDMPGTLQIVSSEEKDHGKYECVAENSIGTDYSKHSLLYVKVRRVPPQFSIPPPGEAQVKLGDSVNLTCVAVGSPMPFVKWRKGAAQELTPEDKLPIGKNTLELPDIRESANYTCVAASALGVIEATTQVKVQSLPGPPTNVKVSEITATSVRLTWSYNGPDGLQYYVIQFKPKYANQAYSEISGIITMFYSVRNLSPYTEYEMYVIAVNNIGRGPPSAPVFVTTGETEPGTAPRNVQVRPLSSSTMVIQWDEPETPNGQVTGYKVYYTTNALQPQSQWESQVVDNNLLTTISELTPHTIYTIRVQAHTSVGPGPLSAPVHVKTQQGVPSQRAT</sequence>
<evidence type="ECO:0000313" key="19">
    <source>
        <dbReference type="EMBL" id="VEN43930.1"/>
    </source>
</evidence>
<dbReference type="Gene3D" id="2.60.40.10">
    <property type="entry name" value="Immunoglobulins"/>
    <property type="match status" value="4"/>
</dbReference>
<evidence type="ECO:0000256" key="12">
    <source>
        <dbReference type="ARBA" id="ARBA00023170"/>
    </source>
</evidence>
<comment type="similarity">
    <text evidence="2">Belongs to the protein-tyrosine phosphatase family. Receptor class 2A subfamily.</text>
</comment>